<reference evidence="3 4" key="1">
    <citation type="submission" date="2024-09" db="EMBL/GenBank/DDBJ databases">
        <title>Rethinking Asexuality: The Enigmatic Case of Functional Sexual Genes in Lepraria (Stereocaulaceae).</title>
        <authorList>
            <person name="Doellman M."/>
            <person name="Sun Y."/>
            <person name="Barcenas-Pena A."/>
            <person name="Lumbsch H.T."/>
            <person name="Grewe F."/>
        </authorList>
    </citation>
    <scope>NUCLEOTIDE SEQUENCE [LARGE SCALE GENOMIC DNA]</scope>
    <source>
        <strain evidence="3 4">Mercado 3170</strain>
    </source>
</reference>
<evidence type="ECO:0000313" key="4">
    <source>
        <dbReference type="Proteomes" id="UP001590950"/>
    </source>
</evidence>
<sequence>MSQTNGLQPSLSVRAEGLEVGPRSPGLRSSYNRNDLPEALDPCLQATNHVLSGAHTACTAPPHSWWQKRVRAWLIVVIAFGWFATIIAAATGSYFAAKILHGIDQGYISSWLDREDR</sequence>
<feature type="compositionally biased region" description="Polar residues" evidence="1">
    <location>
        <begin position="1"/>
        <end position="11"/>
    </location>
</feature>
<protein>
    <submittedName>
        <fullName evidence="3">Uncharacterized protein</fullName>
    </submittedName>
</protein>
<gene>
    <name evidence="3" type="ORF">N7G274_004968</name>
</gene>
<evidence type="ECO:0000256" key="1">
    <source>
        <dbReference type="SAM" id="MobiDB-lite"/>
    </source>
</evidence>
<keyword evidence="4" id="KW-1185">Reference proteome</keyword>
<keyword evidence="2" id="KW-0812">Transmembrane</keyword>
<keyword evidence="2" id="KW-0472">Membrane</keyword>
<feature type="transmembrane region" description="Helical" evidence="2">
    <location>
        <begin position="72"/>
        <end position="97"/>
    </location>
</feature>
<evidence type="ECO:0000256" key="2">
    <source>
        <dbReference type="SAM" id="Phobius"/>
    </source>
</evidence>
<dbReference type="EMBL" id="JBEFKJ010000014">
    <property type="protein sequence ID" value="KAL2042475.1"/>
    <property type="molecule type" value="Genomic_DNA"/>
</dbReference>
<name>A0ABR4AAH9_9LECA</name>
<evidence type="ECO:0000313" key="3">
    <source>
        <dbReference type="EMBL" id="KAL2042475.1"/>
    </source>
</evidence>
<organism evidence="3 4">
    <name type="scientific">Stereocaulon virgatum</name>
    <dbReference type="NCBI Taxonomy" id="373712"/>
    <lineage>
        <taxon>Eukaryota</taxon>
        <taxon>Fungi</taxon>
        <taxon>Dikarya</taxon>
        <taxon>Ascomycota</taxon>
        <taxon>Pezizomycotina</taxon>
        <taxon>Lecanoromycetes</taxon>
        <taxon>OSLEUM clade</taxon>
        <taxon>Lecanoromycetidae</taxon>
        <taxon>Lecanorales</taxon>
        <taxon>Lecanorineae</taxon>
        <taxon>Stereocaulaceae</taxon>
        <taxon>Stereocaulon</taxon>
    </lineage>
</organism>
<proteinExistence type="predicted"/>
<dbReference type="Proteomes" id="UP001590950">
    <property type="component" value="Unassembled WGS sequence"/>
</dbReference>
<comment type="caution">
    <text evidence="3">The sequence shown here is derived from an EMBL/GenBank/DDBJ whole genome shotgun (WGS) entry which is preliminary data.</text>
</comment>
<accession>A0ABR4AAH9</accession>
<keyword evidence="2" id="KW-1133">Transmembrane helix</keyword>
<feature type="region of interest" description="Disordered" evidence="1">
    <location>
        <begin position="1"/>
        <end position="31"/>
    </location>
</feature>